<reference evidence="1" key="2">
    <citation type="submission" date="2018-05" db="EMBL/GenBank/DDBJ databases">
        <title>OpunRS2 (Oryza punctata Reference Sequence Version 2).</title>
        <authorList>
            <person name="Zhang J."/>
            <person name="Kudrna D."/>
            <person name="Lee S."/>
            <person name="Talag J."/>
            <person name="Welchert J."/>
            <person name="Wing R.A."/>
        </authorList>
    </citation>
    <scope>NUCLEOTIDE SEQUENCE [LARGE SCALE GENOMIC DNA]</scope>
</reference>
<proteinExistence type="predicted"/>
<dbReference type="AlphaFoldDB" id="A0A0E0L313"/>
<reference evidence="1" key="1">
    <citation type="submission" date="2015-04" db="UniProtKB">
        <authorList>
            <consortium name="EnsemblPlants"/>
        </authorList>
    </citation>
    <scope>IDENTIFICATION</scope>
</reference>
<organism evidence="1">
    <name type="scientific">Oryza punctata</name>
    <name type="common">Red rice</name>
    <dbReference type="NCBI Taxonomy" id="4537"/>
    <lineage>
        <taxon>Eukaryota</taxon>
        <taxon>Viridiplantae</taxon>
        <taxon>Streptophyta</taxon>
        <taxon>Embryophyta</taxon>
        <taxon>Tracheophyta</taxon>
        <taxon>Spermatophyta</taxon>
        <taxon>Magnoliopsida</taxon>
        <taxon>Liliopsida</taxon>
        <taxon>Poales</taxon>
        <taxon>Poaceae</taxon>
        <taxon>BOP clade</taxon>
        <taxon>Oryzoideae</taxon>
        <taxon>Oryzeae</taxon>
        <taxon>Oryzinae</taxon>
        <taxon>Oryza</taxon>
    </lineage>
</organism>
<accession>A0A0E0L313</accession>
<sequence length="64" mass="7364">MLNGSGSALKYLPFLPLRERKRNLPSRRLLRSLRQDESRLNRGGAPISIWRAEQGRGREGSWVC</sequence>
<evidence type="ECO:0000313" key="2">
    <source>
        <dbReference type="Proteomes" id="UP000026962"/>
    </source>
</evidence>
<evidence type="ECO:0000313" key="1">
    <source>
        <dbReference type="EnsemblPlants" id="OPUNC05G15850.1"/>
    </source>
</evidence>
<protein>
    <submittedName>
        <fullName evidence="1">Uncharacterized protein</fullName>
    </submittedName>
</protein>
<dbReference type="EnsemblPlants" id="OPUNC05G15850.1">
    <property type="protein sequence ID" value="OPUNC05G15850.1"/>
    <property type="gene ID" value="OPUNC05G15850"/>
</dbReference>
<name>A0A0E0L313_ORYPU</name>
<dbReference type="HOGENOM" id="CLU_2871595_0_0_1"/>
<dbReference type="Proteomes" id="UP000026962">
    <property type="component" value="Chromosome 5"/>
</dbReference>
<keyword evidence="2" id="KW-1185">Reference proteome</keyword>
<dbReference type="Gramene" id="OPUNC05G15850.1">
    <property type="protein sequence ID" value="OPUNC05G15850.1"/>
    <property type="gene ID" value="OPUNC05G15850"/>
</dbReference>